<dbReference type="Proteomes" id="UP000695562">
    <property type="component" value="Unassembled WGS sequence"/>
</dbReference>
<dbReference type="EMBL" id="AJWJ01000425">
    <property type="protein sequence ID" value="KAF2070986.1"/>
    <property type="molecule type" value="Genomic_DNA"/>
</dbReference>
<dbReference type="InterPro" id="IPR016035">
    <property type="entry name" value="Acyl_Trfase/lysoPLipase"/>
</dbReference>
<evidence type="ECO:0000256" key="2">
    <source>
        <dbReference type="PROSITE-ProRule" id="PRU01161"/>
    </source>
</evidence>
<reference evidence="6" key="1">
    <citation type="submission" date="2020-01" db="EMBL/GenBank/DDBJ databases">
        <title>Development of genomics and gene disruption for Polysphondylium violaceum indicates a role for the polyketide synthase stlB in stalk morphogenesis.</title>
        <authorList>
            <person name="Narita B."/>
            <person name="Kawabe Y."/>
            <person name="Kin K."/>
            <person name="Saito T."/>
            <person name="Gibbs R."/>
            <person name="Kuspa A."/>
            <person name="Muzny D."/>
            <person name="Queller D."/>
            <person name="Richards S."/>
            <person name="Strassman J."/>
            <person name="Sucgang R."/>
            <person name="Worley K."/>
            <person name="Schaap P."/>
        </authorList>
    </citation>
    <scope>NUCLEOTIDE SEQUENCE</scope>
    <source>
        <strain evidence="6">QSvi11</strain>
    </source>
</reference>
<keyword evidence="1 2" id="KW-0443">Lipid metabolism</keyword>
<dbReference type="OrthoDB" id="1658288at2759"/>
<feature type="region of interest" description="Disordered" evidence="3">
    <location>
        <begin position="1"/>
        <end position="30"/>
    </location>
</feature>
<comment type="caution">
    <text evidence="2">Lacks conserved residue(s) required for the propagation of feature annotation.</text>
</comment>
<accession>A0A8J4PQF4</accession>
<feature type="active site" description="Nucleophile" evidence="2">
    <location>
        <position position="528"/>
    </location>
</feature>
<dbReference type="PROSITE" id="PS50003">
    <property type="entry name" value="PH_DOMAIN"/>
    <property type="match status" value="1"/>
</dbReference>
<evidence type="ECO:0000259" key="4">
    <source>
        <dbReference type="PROSITE" id="PS50003"/>
    </source>
</evidence>
<dbReference type="InterPro" id="IPR002641">
    <property type="entry name" value="PNPLA_dom"/>
</dbReference>
<evidence type="ECO:0000256" key="3">
    <source>
        <dbReference type="SAM" id="MobiDB-lite"/>
    </source>
</evidence>
<keyword evidence="7" id="KW-1185">Reference proteome</keyword>
<feature type="domain" description="PNPLA" evidence="5">
    <location>
        <begin position="491"/>
        <end position="677"/>
    </location>
</feature>
<comment type="caution">
    <text evidence="6">The sequence shown here is derived from an EMBL/GenBank/DDBJ whole genome shotgun (WGS) entry which is preliminary data.</text>
</comment>
<feature type="compositionally biased region" description="Low complexity" evidence="3">
    <location>
        <begin position="172"/>
        <end position="184"/>
    </location>
</feature>
<dbReference type="GO" id="GO:0016787">
    <property type="term" value="F:hydrolase activity"/>
    <property type="evidence" value="ECO:0007669"/>
    <property type="project" value="UniProtKB-UniRule"/>
</dbReference>
<dbReference type="InterPro" id="IPR011993">
    <property type="entry name" value="PH-like_dom_sf"/>
</dbReference>
<evidence type="ECO:0000313" key="7">
    <source>
        <dbReference type="Proteomes" id="UP000695562"/>
    </source>
</evidence>
<dbReference type="Pfam" id="PF00169">
    <property type="entry name" value="PH"/>
    <property type="match status" value="1"/>
</dbReference>
<proteinExistence type="predicted"/>
<evidence type="ECO:0000313" key="6">
    <source>
        <dbReference type="EMBL" id="KAF2070986.1"/>
    </source>
</evidence>
<dbReference type="PANTHER" id="PTHR24138">
    <property type="entry name" value="INTRACELLLAR PHOSPHOLIPASE A FAMILY"/>
    <property type="match status" value="1"/>
</dbReference>
<dbReference type="Gene3D" id="3.40.1090.10">
    <property type="entry name" value="Cytosolic phospholipase A2 catalytic domain"/>
    <property type="match status" value="1"/>
</dbReference>
<dbReference type="Gene3D" id="2.30.29.30">
    <property type="entry name" value="Pleckstrin-homology domain (PH domain)/Phosphotyrosine-binding domain (PTB)"/>
    <property type="match status" value="1"/>
</dbReference>
<dbReference type="GO" id="GO:0016042">
    <property type="term" value="P:lipid catabolic process"/>
    <property type="evidence" value="ECO:0007669"/>
    <property type="project" value="UniProtKB-UniRule"/>
</dbReference>
<dbReference type="CDD" id="cd07213">
    <property type="entry name" value="Pat17_PNPLA8_PNPLA9_like1"/>
    <property type="match status" value="1"/>
</dbReference>
<dbReference type="SMART" id="SM00233">
    <property type="entry name" value="PH"/>
    <property type="match status" value="1"/>
</dbReference>
<evidence type="ECO:0000256" key="1">
    <source>
        <dbReference type="ARBA" id="ARBA00023098"/>
    </source>
</evidence>
<dbReference type="SUPFAM" id="SSF52151">
    <property type="entry name" value="FabD/lysophospholipase-like"/>
    <property type="match status" value="1"/>
</dbReference>
<keyword evidence="2" id="KW-0442">Lipid degradation</keyword>
<dbReference type="InterPro" id="IPR001849">
    <property type="entry name" value="PH_domain"/>
</dbReference>
<feature type="short sequence motif" description="DGA/G" evidence="2">
    <location>
        <begin position="664"/>
        <end position="666"/>
    </location>
</feature>
<feature type="region of interest" description="Disordered" evidence="3">
    <location>
        <begin position="91"/>
        <end position="145"/>
    </location>
</feature>
<organism evidence="6 7">
    <name type="scientific">Polysphondylium violaceum</name>
    <dbReference type="NCBI Taxonomy" id="133409"/>
    <lineage>
        <taxon>Eukaryota</taxon>
        <taxon>Amoebozoa</taxon>
        <taxon>Evosea</taxon>
        <taxon>Eumycetozoa</taxon>
        <taxon>Dictyostelia</taxon>
        <taxon>Dictyosteliales</taxon>
        <taxon>Dictyosteliaceae</taxon>
        <taxon>Polysphondylium</taxon>
    </lineage>
</organism>
<evidence type="ECO:0008006" key="8">
    <source>
        <dbReference type="Google" id="ProtNLM"/>
    </source>
</evidence>
<dbReference type="Pfam" id="PF01734">
    <property type="entry name" value="Patatin"/>
    <property type="match status" value="1"/>
</dbReference>
<feature type="short sequence motif" description="GXSXG" evidence="2">
    <location>
        <begin position="526"/>
        <end position="530"/>
    </location>
</feature>
<feature type="compositionally biased region" description="Low complexity" evidence="3">
    <location>
        <begin position="99"/>
        <end position="119"/>
    </location>
</feature>
<evidence type="ECO:0000259" key="5">
    <source>
        <dbReference type="PROSITE" id="PS51635"/>
    </source>
</evidence>
<feature type="active site" description="Proton acceptor" evidence="2">
    <location>
        <position position="664"/>
    </location>
</feature>
<protein>
    <recommendedName>
        <fullName evidence="8">Pleckstrin domain-containing protein</fullName>
    </recommendedName>
</protein>
<dbReference type="PROSITE" id="PS51635">
    <property type="entry name" value="PNPLA"/>
    <property type="match status" value="1"/>
</dbReference>
<feature type="region of interest" description="Disordered" evidence="3">
    <location>
        <begin position="172"/>
        <end position="235"/>
    </location>
</feature>
<name>A0A8J4PQF4_9MYCE</name>
<dbReference type="InterPro" id="IPR047156">
    <property type="entry name" value="Teg/CotR/CapV-like"/>
</dbReference>
<sequence>MSESSWMNAWTGGDEEEQEEKGFHQPRGNIGDWSSFMIAMDAEDGKELQRSMSTLTINKDAITALNLKKELNKEPPQIGFALSSHLPTVSVSKDHSQISKPGTTTTTSASSSPLKTSAGMKAPPFLKGSGGISGSPSPTNSPVSKLQFGKQISDTALSASLHYKSESIAIGSESPTLSSLSSSPRNTVPPSPPLSSSREDSINSFFSIFGRKKKQASGDSSPRTPRGGTADNMSDTVSTVSELASLAEADEEPENTGYPSLEFEKSFSSSDKIYEGWMEFAISSKSWKKRWFVLRGSHLEYYKGWWENQATATENSEDNGKILLNYWYTFTQITVEDGKHIFSILQSSEVEKLGSKKSKLKFRVEDDNLARRWITECETVIKKRKETTVTLRPLQAAEHHRFLPGGRRATVVHAPAFVPPIPLDPNDNTITSTNINIPSSLIDPLESDEKVLLEKVKLLLDEFKPKPLPAGETPTSYRNKRRSSDGYYRILSMDGGGLRSVMVCILIERIIKRYPTLLEYVDVFTGTSAGSIVAAGLACEYPPKGTRRVLEMTALPVFGKKRPGFNMGNAKYFNRLLRAACFVFFQDKKFVDIQRKLAVPAFQLDSSYPPESACDAPKVRRWMPRVFHNLGAGDSWLCQDFVGETLIRSASAPTYFPSHQGFIDGGVFANNPSLSAMSLAMSPSNDNIPVDKIIVLSIGTGVSSVFMEGGPEYDWGLLNWAPKLGNLLLGSQVDYLSQLCDNMLGERHHRLNPDIGDCTSMDDPKLVTELATLANTIDLSDTFAWIEKHFLPKDATNIHSTSSECGSNSSTPR</sequence>
<dbReference type="PANTHER" id="PTHR24138:SF14">
    <property type="entry name" value="PNPLA DOMAIN-CONTAINING PROTEIN"/>
    <property type="match status" value="1"/>
</dbReference>
<dbReference type="SUPFAM" id="SSF50729">
    <property type="entry name" value="PH domain-like"/>
    <property type="match status" value="1"/>
</dbReference>
<gene>
    <name evidence="6" type="ORF">CYY_007702</name>
</gene>
<keyword evidence="2" id="KW-0378">Hydrolase</keyword>
<feature type="domain" description="PH" evidence="4">
    <location>
        <begin position="271"/>
        <end position="382"/>
    </location>
</feature>
<dbReference type="AlphaFoldDB" id="A0A8J4PQF4"/>